<dbReference type="Proteomes" id="UP001193734">
    <property type="component" value="Unassembled WGS sequence"/>
</dbReference>
<protein>
    <recommendedName>
        <fullName evidence="2">Bacteriophage lysin domain-containing protein</fullName>
    </recommendedName>
</protein>
<name>A0ABX2ASL5_9BACT</name>
<keyword evidence="4" id="KW-1185">Reference proteome</keyword>
<dbReference type="Pfam" id="PF05382">
    <property type="entry name" value="Amidase_5"/>
    <property type="match status" value="1"/>
</dbReference>
<comment type="caution">
    <text evidence="3">The sequence shown here is derived from an EMBL/GenBank/DDBJ whole genome shotgun (WGS) entry which is preliminary data.</text>
</comment>
<reference evidence="3 4" key="1">
    <citation type="submission" date="2020-05" db="EMBL/GenBank/DDBJ databases">
        <title>Distinct polysaccharide utilization as determinants for interspecies competition between intestinal Prevotella spp.</title>
        <authorList>
            <person name="Galvez E.J.C."/>
            <person name="Iljazovic A."/>
            <person name="Strowig T."/>
        </authorList>
    </citation>
    <scope>NUCLEOTIDE SEQUENCE [LARGE SCALE GENOMIC DNA]</scope>
    <source>
        <strain evidence="3 4">PROD</strain>
    </source>
</reference>
<feature type="region of interest" description="Disordered" evidence="1">
    <location>
        <begin position="153"/>
        <end position="186"/>
    </location>
</feature>
<sequence length="311" mass="34042">MKKFLLIAIFFLTLLPVIGDGGYSRLSAQRMAFEDGSWWLPDVEVNGEKKETCDICGETYDANDPSSHECTVKCEYCGETVDLDRYDHHMETVHPNLADGSYCPFCNTQLTKEEEYTHDCRNLTITGGSGGGSGGSGGGSLNIGIGTGGNSGGNNGGGTGGNDNGNTGGNNNGNNTPPSSNNWKGLDNAIKHLNSKAISYKEYKRIKKSGECAKYVRLALQAGGIDTSDHPVYAKDYGSYLIKWGFHEVSRTNYVPQKGDIRVWQNYPGGSVAGHIHLFNGQSWVSDFFEPNNDGPNPKYRKYNNYKIYRR</sequence>
<dbReference type="Gene3D" id="3.90.1720.10">
    <property type="entry name" value="endopeptidase domain like (from Nostoc punctiforme)"/>
    <property type="match status" value="1"/>
</dbReference>
<feature type="compositionally biased region" description="Gly residues" evidence="1">
    <location>
        <begin position="153"/>
        <end position="171"/>
    </location>
</feature>
<feature type="domain" description="Bacteriophage lysin" evidence="2">
    <location>
        <begin position="202"/>
        <end position="279"/>
    </location>
</feature>
<gene>
    <name evidence="3" type="ORF">HPS55_05175</name>
</gene>
<evidence type="ECO:0000313" key="3">
    <source>
        <dbReference type="EMBL" id="NPE13724.1"/>
    </source>
</evidence>
<dbReference type="GeneID" id="82157151"/>
<accession>A0ABX2ASL5</accession>
<dbReference type="EMBL" id="JABKKE010000006">
    <property type="protein sequence ID" value="NPE13724.1"/>
    <property type="molecule type" value="Genomic_DNA"/>
</dbReference>
<dbReference type="InterPro" id="IPR008044">
    <property type="entry name" value="Phage_lysin"/>
</dbReference>
<feature type="compositionally biased region" description="Low complexity" evidence="1">
    <location>
        <begin position="172"/>
        <end position="182"/>
    </location>
</feature>
<evidence type="ECO:0000259" key="2">
    <source>
        <dbReference type="Pfam" id="PF05382"/>
    </source>
</evidence>
<evidence type="ECO:0000313" key="4">
    <source>
        <dbReference type="Proteomes" id="UP001193734"/>
    </source>
</evidence>
<dbReference type="RefSeq" id="WP_172177074.1">
    <property type="nucleotide sequence ID" value="NZ_CASGIA010000002.1"/>
</dbReference>
<evidence type="ECO:0000256" key="1">
    <source>
        <dbReference type="SAM" id="MobiDB-lite"/>
    </source>
</evidence>
<organism evidence="3 4">
    <name type="scientific">Xylanibacter rodentium</name>
    <dbReference type="NCBI Taxonomy" id="2736289"/>
    <lineage>
        <taxon>Bacteria</taxon>
        <taxon>Pseudomonadati</taxon>
        <taxon>Bacteroidota</taxon>
        <taxon>Bacteroidia</taxon>
        <taxon>Bacteroidales</taxon>
        <taxon>Prevotellaceae</taxon>
        <taxon>Xylanibacter</taxon>
    </lineage>
</organism>
<proteinExistence type="predicted"/>